<evidence type="ECO:0008006" key="3">
    <source>
        <dbReference type="Google" id="ProtNLM"/>
    </source>
</evidence>
<dbReference type="Gene3D" id="3.40.50.150">
    <property type="entry name" value="Vaccinia Virus protein VP39"/>
    <property type="match status" value="1"/>
</dbReference>
<sequence length="367" mass="42235">MRRHCGRYRYYLRPTSQSDNVTLASTILRHREEWGRTYHKFRGGTNDYWGPNDDQQNNQLDLGHHMMTMLLGDRLYLAPIDEKGQKCSQVLDVGCGTGIWAIDFADQHPEAQVTGLDLSAIQPEWVPPNCHFAVDDVEDEWTYPADHFDFVHIRCLMGSISDWKALYSQAYDRIAPGGWLQHMDMAIDFMSDDGSIGPDHMLQQWSQTFIEAGEKLGKTFKITDRAEQLVRETGFVDVHKKVYKLPVGTWTKDKPFNACQALKQIGLFNYVYCLEGCEGWALYLLTRVMGWPIEQVQVFIAKFRNALNDRKNHAYYMVSLRTQKRALYAAGRSAGFTQKIQAIEANVDNGTAHNHDYEADYYDHIAE</sequence>
<accession>A0AAV9JID8</accession>
<evidence type="ECO:0000313" key="2">
    <source>
        <dbReference type="Proteomes" id="UP001324427"/>
    </source>
</evidence>
<protein>
    <recommendedName>
        <fullName evidence="3">S-adenosyl-L-methionine-dependent methyltransferase</fullName>
    </recommendedName>
</protein>
<dbReference type="EMBL" id="JAVFHQ010000022">
    <property type="protein sequence ID" value="KAK4544901.1"/>
    <property type="molecule type" value="Genomic_DNA"/>
</dbReference>
<dbReference type="GO" id="GO:0008168">
    <property type="term" value="F:methyltransferase activity"/>
    <property type="evidence" value="ECO:0007669"/>
    <property type="project" value="TreeGrafter"/>
</dbReference>
<dbReference type="PANTHER" id="PTHR43591:SF24">
    <property type="entry name" value="2-METHOXY-6-POLYPRENYL-1,4-BENZOQUINOL METHYLASE, MITOCHONDRIAL"/>
    <property type="match status" value="1"/>
</dbReference>
<dbReference type="InterPro" id="IPR029063">
    <property type="entry name" value="SAM-dependent_MTases_sf"/>
</dbReference>
<dbReference type="Pfam" id="PF13489">
    <property type="entry name" value="Methyltransf_23"/>
    <property type="match status" value="1"/>
</dbReference>
<keyword evidence="2" id="KW-1185">Reference proteome</keyword>
<dbReference type="Proteomes" id="UP001324427">
    <property type="component" value="Unassembled WGS sequence"/>
</dbReference>
<dbReference type="AlphaFoldDB" id="A0AAV9JID8"/>
<evidence type="ECO:0000313" key="1">
    <source>
        <dbReference type="EMBL" id="KAK4544901.1"/>
    </source>
</evidence>
<gene>
    <name evidence="1" type="ORF">LTR36_003805</name>
</gene>
<dbReference type="SUPFAM" id="SSF53335">
    <property type="entry name" value="S-adenosyl-L-methionine-dependent methyltransferases"/>
    <property type="match status" value="1"/>
</dbReference>
<reference evidence="1 2" key="1">
    <citation type="submission" date="2021-11" db="EMBL/GenBank/DDBJ databases">
        <title>Black yeast isolated from Biological Soil Crust.</title>
        <authorList>
            <person name="Kurbessoian T."/>
        </authorList>
    </citation>
    <scope>NUCLEOTIDE SEQUENCE [LARGE SCALE GENOMIC DNA]</scope>
    <source>
        <strain evidence="1 2">CCFEE 5522</strain>
    </source>
</reference>
<dbReference type="CDD" id="cd02440">
    <property type="entry name" value="AdoMet_MTases"/>
    <property type="match status" value="1"/>
</dbReference>
<comment type="caution">
    <text evidence="1">The sequence shown here is derived from an EMBL/GenBank/DDBJ whole genome shotgun (WGS) entry which is preliminary data.</text>
</comment>
<name>A0AAV9JID8_9PEZI</name>
<dbReference type="PANTHER" id="PTHR43591">
    <property type="entry name" value="METHYLTRANSFERASE"/>
    <property type="match status" value="1"/>
</dbReference>
<organism evidence="1 2">
    <name type="scientific">Oleoguttula mirabilis</name>
    <dbReference type="NCBI Taxonomy" id="1507867"/>
    <lineage>
        <taxon>Eukaryota</taxon>
        <taxon>Fungi</taxon>
        <taxon>Dikarya</taxon>
        <taxon>Ascomycota</taxon>
        <taxon>Pezizomycotina</taxon>
        <taxon>Dothideomycetes</taxon>
        <taxon>Dothideomycetidae</taxon>
        <taxon>Mycosphaerellales</taxon>
        <taxon>Teratosphaeriaceae</taxon>
        <taxon>Oleoguttula</taxon>
    </lineage>
</organism>
<proteinExistence type="predicted"/>